<keyword evidence="1" id="KW-1133">Transmembrane helix</keyword>
<keyword evidence="1" id="KW-0812">Transmembrane</keyword>
<accession>A0A655EHE2</accession>
<keyword evidence="1" id="KW-0472">Membrane</keyword>
<protein>
    <submittedName>
        <fullName evidence="2">Uncharacterized protein</fullName>
    </submittedName>
</protein>
<gene>
    <name evidence="2" type="ORF">ERS008207_04559</name>
</gene>
<organism evidence="2 3">
    <name type="scientific">Salmonella enterica subsp. enterica serovar Bovismorbificans</name>
    <dbReference type="NCBI Taxonomy" id="58097"/>
    <lineage>
        <taxon>Bacteria</taxon>
        <taxon>Pseudomonadati</taxon>
        <taxon>Pseudomonadota</taxon>
        <taxon>Gammaproteobacteria</taxon>
        <taxon>Enterobacterales</taxon>
        <taxon>Enterobacteriaceae</taxon>
        <taxon>Salmonella</taxon>
    </lineage>
</organism>
<feature type="transmembrane region" description="Helical" evidence="1">
    <location>
        <begin position="12"/>
        <end position="34"/>
    </location>
</feature>
<reference evidence="2 3" key="1">
    <citation type="submission" date="2015-03" db="EMBL/GenBank/DDBJ databases">
        <authorList>
            <consortium name="Pathogen Informatics"/>
        </authorList>
    </citation>
    <scope>NUCLEOTIDE SEQUENCE [LARGE SCALE GENOMIC DNA]</scope>
    <source>
        <strain evidence="2 3">D4891</strain>
    </source>
</reference>
<proteinExistence type="predicted"/>
<dbReference type="AntiFam" id="ANF00199">
    <property type="entry name" value="Shadow ORF (opposite gltB)"/>
</dbReference>
<evidence type="ECO:0000313" key="2">
    <source>
        <dbReference type="EMBL" id="CNV19661.1"/>
    </source>
</evidence>
<evidence type="ECO:0000313" key="3">
    <source>
        <dbReference type="Proteomes" id="UP000042394"/>
    </source>
</evidence>
<dbReference type="Proteomes" id="UP000042394">
    <property type="component" value="Unassembled WGS sequence"/>
</dbReference>
<name>A0A655EHE2_SALET</name>
<dbReference type="AlphaFoldDB" id="A0A655EHE2"/>
<sequence>MYRQQIAQRCRRTLIDQFGVFLIIAVLAALYRLLQGTHDIRVIGVIFAAVDVLQQAARANGFARQPGAFGEIQQILLEVIKARAADTADHALEAQVYHIIVQSDRFKQFGAAVRGNGRNAHFGHNLVQPLVDAVTVVLHHGTVVFGDGLGINQTPQRFVGQVRIDSRCAKAEQYRKVMRIAGASGFYDDVGVAAQALFYQTRLHRAHRHRRGNRQAILTDIAIREDQQHGAVAHHLFRFIAQRLNRRVQCGFGHVEGDIQTVSAIMLLFHGGELFEIGVQQNWRFKTQAMGLTFRFAEDVHFATDAGGERHDVRFTQRVDRRVSDLRELLAEVVVNNTRLAGEHGKGGIVAH</sequence>
<dbReference type="EMBL" id="CQPD01000072">
    <property type="protein sequence ID" value="CNV19661.1"/>
    <property type="molecule type" value="Genomic_DNA"/>
</dbReference>
<dbReference type="AntiFam" id="ANF00150">
    <property type="entry name" value="Shadow ORF (opposite gltB)"/>
</dbReference>
<evidence type="ECO:0000256" key="1">
    <source>
        <dbReference type="SAM" id="Phobius"/>
    </source>
</evidence>